<dbReference type="Proteomes" id="UP001295740">
    <property type="component" value="Unassembled WGS sequence"/>
</dbReference>
<keyword evidence="1" id="KW-0732">Signal</keyword>
<feature type="chain" id="PRO_5042597855" evidence="1">
    <location>
        <begin position="17"/>
        <end position="90"/>
    </location>
</feature>
<accession>A0AAI8YMZ8</accession>
<name>A0AAI8YMZ8_9PEZI</name>
<feature type="signal peptide" evidence="1">
    <location>
        <begin position="1"/>
        <end position="16"/>
    </location>
</feature>
<evidence type="ECO:0000313" key="3">
    <source>
        <dbReference type="Proteomes" id="UP001295740"/>
    </source>
</evidence>
<keyword evidence="3" id="KW-1185">Reference proteome</keyword>
<evidence type="ECO:0000256" key="1">
    <source>
        <dbReference type="SAM" id="SignalP"/>
    </source>
</evidence>
<evidence type="ECO:0000313" key="2">
    <source>
        <dbReference type="EMBL" id="CAJ2510670.1"/>
    </source>
</evidence>
<dbReference type="EMBL" id="CAUWAG010000018">
    <property type="protein sequence ID" value="CAJ2510670.1"/>
    <property type="molecule type" value="Genomic_DNA"/>
</dbReference>
<proteinExistence type="predicted"/>
<organism evidence="2 3">
    <name type="scientific">Anthostomella pinea</name>
    <dbReference type="NCBI Taxonomy" id="933095"/>
    <lineage>
        <taxon>Eukaryota</taxon>
        <taxon>Fungi</taxon>
        <taxon>Dikarya</taxon>
        <taxon>Ascomycota</taxon>
        <taxon>Pezizomycotina</taxon>
        <taxon>Sordariomycetes</taxon>
        <taxon>Xylariomycetidae</taxon>
        <taxon>Xylariales</taxon>
        <taxon>Xylariaceae</taxon>
        <taxon>Anthostomella</taxon>
    </lineage>
</organism>
<reference evidence="2" key="1">
    <citation type="submission" date="2023-10" db="EMBL/GenBank/DDBJ databases">
        <authorList>
            <person name="Hackl T."/>
        </authorList>
    </citation>
    <scope>NUCLEOTIDE SEQUENCE</scope>
</reference>
<gene>
    <name evidence="2" type="ORF">KHLLAP_LOCUS11138</name>
</gene>
<dbReference type="AlphaFoldDB" id="A0AAI8YMZ8"/>
<sequence length="90" mass="9271">MQLSTLLLAFATTALAGDWAANQYSKAGCSDADEIGESATSTIGDGTCISIDNSTVAVKLYNGGGVNDKWVMYSGSRYGNACSGDEGLYV</sequence>
<protein>
    <submittedName>
        <fullName evidence="2">Uu.00g062950.m01.CDS01</fullName>
    </submittedName>
</protein>
<comment type="caution">
    <text evidence="2">The sequence shown here is derived from an EMBL/GenBank/DDBJ whole genome shotgun (WGS) entry which is preliminary data.</text>
</comment>